<evidence type="ECO:0000256" key="2">
    <source>
        <dbReference type="ARBA" id="ARBA00006000"/>
    </source>
</evidence>
<dbReference type="GO" id="GO:0015662">
    <property type="term" value="F:P-type ion transporter activity"/>
    <property type="evidence" value="ECO:0007669"/>
    <property type="project" value="TreeGrafter"/>
</dbReference>
<feature type="transmembrane region" description="Helical" evidence="11">
    <location>
        <begin position="217"/>
        <end position="236"/>
    </location>
</feature>
<feature type="transmembrane region" description="Helical" evidence="11">
    <location>
        <begin position="35"/>
        <end position="57"/>
    </location>
</feature>
<organism evidence="13 14">
    <name type="scientific">Cylicostephanus goldi</name>
    <name type="common">Nematode worm</name>
    <dbReference type="NCBI Taxonomy" id="71465"/>
    <lineage>
        <taxon>Eukaryota</taxon>
        <taxon>Metazoa</taxon>
        <taxon>Ecdysozoa</taxon>
        <taxon>Nematoda</taxon>
        <taxon>Chromadorea</taxon>
        <taxon>Rhabditida</taxon>
        <taxon>Rhabditina</taxon>
        <taxon>Rhabditomorpha</taxon>
        <taxon>Strongyloidea</taxon>
        <taxon>Strongylidae</taxon>
        <taxon>Cylicostephanus</taxon>
    </lineage>
</organism>
<comment type="similarity">
    <text evidence="2">Belongs to the cation transport ATPase (P-type) (TC 3.A.3) family. Type V subfamily.</text>
</comment>
<dbReference type="GO" id="GO:0016887">
    <property type="term" value="F:ATP hydrolysis activity"/>
    <property type="evidence" value="ECO:0007669"/>
    <property type="project" value="InterPro"/>
</dbReference>
<evidence type="ECO:0000256" key="8">
    <source>
        <dbReference type="ARBA" id="ARBA00022967"/>
    </source>
</evidence>
<evidence type="ECO:0000256" key="1">
    <source>
        <dbReference type="ARBA" id="ARBA00004141"/>
    </source>
</evidence>
<dbReference type="OrthoDB" id="48943at2759"/>
<dbReference type="InterPro" id="IPR008250">
    <property type="entry name" value="ATPase_P-typ_transduc_dom_A_sf"/>
</dbReference>
<dbReference type="Proteomes" id="UP000271889">
    <property type="component" value="Unassembled WGS sequence"/>
</dbReference>
<keyword evidence="4" id="KW-0479">Metal-binding</keyword>
<dbReference type="Pfam" id="PF00122">
    <property type="entry name" value="E1-E2_ATPase"/>
    <property type="match status" value="1"/>
</dbReference>
<dbReference type="NCBIfam" id="TIGR01494">
    <property type="entry name" value="ATPase_P-type"/>
    <property type="match status" value="1"/>
</dbReference>
<sequence length="346" mass="38940">MVIPQFWDLFKERATAPFFVFQVFCVGLWCLEDMWYYSLFTLFMLMTFEATLVKAQLKNMQEIRNMGNKAFMIQVYRNHKWMKIKTDELVSGDIVSIGRSSDEQAVPCDMILLRGPCIVDESMLTGESVPQMKEPIEDIEKDRVFDIDADSRLHVVFGGTKIVQHTPPGKGVEGLKGPDNGCICYVLRTGFNTSQGKLLRTIMFGVKRVTANNLETFCFILFLLIFAVAAAAYLWIVGSRDESRNKYKLFLECTLILTSVIPPELPIELSLAVNTSLIALQKLGVFCTEPFRIPFAGKIDICCFDKTGTLTTDNLVVEGIAFSNDEEKGLVKTVSDVPLESIQVCL</sequence>
<dbReference type="InterPro" id="IPR006544">
    <property type="entry name" value="P-type_TPase_V"/>
</dbReference>
<evidence type="ECO:0000256" key="6">
    <source>
        <dbReference type="ARBA" id="ARBA00022840"/>
    </source>
</evidence>
<dbReference type="SUPFAM" id="SSF81665">
    <property type="entry name" value="Calcium ATPase, transmembrane domain M"/>
    <property type="match status" value="1"/>
</dbReference>
<dbReference type="PANTHER" id="PTHR45630">
    <property type="entry name" value="CATION-TRANSPORTING ATPASE-RELATED"/>
    <property type="match status" value="1"/>
</dbReference>
<reference evidence="13 14" key="1">
    <citation type="submission" date="2018-11" db="EMBL/GenBank/DDBJ databases">
        <authorList>
            <consortium name="Pathogen Informatics"/>
        </authorList>
    </citation>
    <scope>NUCLEOTIDE SEQUENCE [LARGE SCALE GENOMIC DNA]</scope>
</reference>
<dbReference type="InterPro" id="IPR018303">
    <property type="entry name" value="ATPase_P-typ_P_site"/>
</dbReference>
<dbReference type="InterPro" id="IPR059000">
    <property type="entry name" value="ATPase_P-type_domA"/>
</dbReference>
<dbReference type="Gene3D" id="2.70.150.10">
    <property type="entry name" value="Calcium-transporting ATPase, cytoplasmic transduction domain A"/>
    <property type="match status" value="1"/>
</dbReference>
<evidence type="ECO:0000313" key="13">
    <source>
        <dbReference type="EMBL" id="VDK46710.1"/>
    </source>
</evidence>
<keyword evidence="14" id="KW-1185">Reference proteome</keyword>
<keyword evidence="8" id="KW-1278">Translocase</keyword>
<dbReference type="EMBL" id="UYRV01001331">
    <property type="protein sequence ID" value="VDK46710.1"/>
    <property type="molecule type" value="Genomic_DNA"/>
</dbReference>
<keyword evidence="9 11" id="KW-1133">Transmembrane helix</keyword>
<dbReference type="GO" id="GO:0005789">
    <property type="term" value="C:endoplasmic reticulum membrane"/>
    <property type="evidence" value="ECO:0007669"/>
    <property type="project" value="TreeGrafter"/>
</dbReference>
<evidence type="ECO:0000256" key="10">
    <source>
        <dbReference type="ARBA" id="ARBA00023136"/>
    </source>
</evidence>
<evidence type="ECO:0000256" key="9">
    <source>
        <dbReference type="ARBA" id="ARBA00022989"/>
    </source>
</evidence>
<dbReference type="GO" id="GO:0005524">
    <property type="term" value="F:ATP binding"/>
    <property type="evidence" value="ECO:0007669"/>
    <property type="project" value="UniProtKB-KW"/>
</dbReference>
<protein>
    <recommendedName>
        <fullName evidence="12">P-type ATPase A domain-containing protein</fullName>
    </recommendedName>
</protein>
<proteinExistence type="inferred from homology"/>
<gene>
    <name evidence="13" type="ORF">CGOC_LOCUS843</name>
</gene>
<evidence type="ECO:0000259" key="12">
    <source>
        <dbReference type="Pfam" id="PF00122"/>
    </source>
</evidence>
<comment type="subcellular location">
    <subcellularLocation>
        <location evidence="1">Membrane</location>
        <topology evidence="1">Multi-pass membrane protein</topology>
    </subcellularLocation>
</comment>
<dbReference type="PANTHER" id="PTHR45630:SF7">
    <property type="entry name" value="ENDOPLASMIC RETICULUM TRANSMEMBRANE HELIX TRANSLOCASE"/>
    <property type="match status" value="1"/>
</dbReference>
<dbReference type="GO" id="GO:0019829">
    <property type="term" value="F:ATPase-coupled monoatomic cation transmembrane transporter activity"/>
    <property type="evidence" value="ECO:0007669"/>
    <property type="project" value="TreeGrafter"/>
</dbReference>
<feature type="domain" description="P-type ATPase A" evidence="12">
    <location>
        <begin position="74"/>
        <end position="200"/>
    </location>
</feature>
<keyword evidence="7" id="KW-0460">Magnesium</keyword>
<dbReference type="FunFam" id="2.70.150.10:FF:000015">
    <property type="entry name" value="Cation-transporting ATPase"/>
    <property type="match status" value="1"/>
</dbReference>
<accession>A0A3P6QSS2</accession>
<keyword evidence="5" id="KW-0547">Nucleotide-binding</keyword>
<dbReference type="AlphaFoldDB" id="A0A3P6QSS2"/>
<dbReference type="GO" id="GO:0046872">
    <property type="term" value="F:metal ion binding"/>
    <property type="evidence" value="ECO:0007669"/>
    <property type="project" value="UniProtKB-KW"/>
</dbReference>
<dbReference type="InterPro" id="IPR001757">
    <property type="entry name" value="P_typ_ATPase"/>
</dbReference>
<dbReference type="PROSITE" id="PS00154">
    <property type="entry name" value="ATPASE_E1_E2"/>
    <property type="match status" value="1"/>
</dbReference>
<evidence type="ECO:0000256" key="11">
    <source>
        <dbReference type="SAM" id="Phobius"/>
    </source>
</evidence>
<keyword evidence="3 11" id="KW-0812">Transmembrane</keyword>
<evidence type="ECO:0000256" key="3">
    <source>
        <dbReference type="ARBA" id="ARBA00022692"/>
    </source>
</evidence>
<evidence type="ECO:0000256" key="7">
    <source>
        <dbReference type="ARBA" id="ARBA00022842"/>
    </source>
</evidence>
<keyword evidence="6" id="KW-0067">ATP-binding</keyword>
<keyword evidence="10 11" id="KW-0472">Membrane</keyword>
<dbReference type="PRINTS" id="PR00119">
    <property type="entry name" value="CATATPASE"/>
</dbReference>
<evidence type="ECO:0000256" key="5">
    <source>
        <dbReference type="ARBA" id="ARBA00022741"/>
    </source>
</evidence>
<evidence type="ECO:0000256" key="4">
    <source>
        <dbReference type="ARBA" id="ARBA00022723"/>
    </source>
</evidence>
<dbReference type="InterPro" id="IPR023298">
    <property type="entry name" value="ATPase_P-typ_TM_dom_sf"/>
</dbReference>
<name>A0A3P6QSS2_CYLGO</name>
<evidence type="ECO:0000313" key="14">
    <source>
        <dbReference type="Proteomes" id="UP000271889"/>
    </source>
</evidence>
<dbReference type="SUPFAM" id="SSF81653">
    <property type="entry name" value="Calcium ATPase, transduction domain A"/>
    <property type="match status" value="1"/>
</dbReference>
<dbReference type="GO" id="GO:0006874">
    <property type="term" value="P:intracellular calcium ion homeostasis"/>
    <property type="evidence" value="ECO:0007669"/>
    <property type="project" value="TreeGrafter"/>
</dbReference>